<evidence type="ECO:0000259" key="16">
    <source>
        <dbReference type="PROSITE" id="PS51918"/>
    </source>
</evidence>
<keyword evidence="11 15" id="KW-0411">Iron-sulfur</keyword>
<dbReference type="PROSITE" id="PS51918">
    <property type="entry name" value="RADICAL_SAM"/>
    <property type="match status" value="1"/>
</dbReference>
<keyword evidence="10 15" id="KW-0408">Iron</keyword>
<evidence type="ECO:0000256" key="13">
    <source>
        <dbReference type="ARBA" id="ARBA00024295"/>
    </source>
</evidence>
<evidence type="ECO:0000313" key="17">
    <source>
        <dbReference type="EMBL" id="BEG99035.1"/>
    </source>
</evidence>
<comment type="subunit">
    <text evidence="4">Monomer.</text>
</comment>
<evidence type="ECO:0000256" key="9">
    <source>
        <dbReference type="ARBA" id="ARBA00023002"/>
    </source>
</evidence>
<dbReference type="Proteomes" id="UP001496674">
    <property type="component" value="Chromosome"/>
</dbReference>
<dbReference type="InterPro" id="IPR007197">
    <property type="entry name" value="rSAM"/>
</dbReference>
<dbReference type="PIRSF" id="PIRSF000167">
    <property type="entry name" value="HemN"/>
    <property type="match status" value="1"/>
</dbReference>
<dbReference type="SFLD" id="SFLDS00029">
    <property type="entry name" value="Radical_SAM"/>
    <property type="match status" value="1"/>
</dbReference>
<name>A0ABN6Z3C6_9BACE</name>
<dbReference type="InterPro" id="IPR004558">
    <property type="entry name" value="Coprogen_oxidase_HemN"/>
</dbReference>
<dbReference type="SUPFAM" id="SSF102114">
    <property type="entry name" value="Radical SAM enzymes"/>
    <property type="match status" value="1"/>
</dbReference>
<accession>A0ABN6Z3C6</accession>
<evidence type="ECO:0000256" key="12">
    <source>
        <dbReference type="ARBA" id="ARBA00023244"/>
    </source>
</evidence>
<feature type="domain" description="Radical SAM core" evidence="16">
    <location>
        <begin position="43"/>
        <end position="284"/>
    </location>
</feature>
<evidence type="ECO:0000256" key="2">
    <source>
        <dbReference type="ARBA" id="ARBA00004785"/>
    </source>
</evidence>
<dbReference type="SFLD" id="SFLDG01082">
    <property type="entry name" value="B12-binding_domain_containing"/>
    <property type="match status" value="1"/>
</dbReference>
<keyword evidence="6 15" id="KW-0963">Cytoplasm</keyword>
<evidence type="ECO:0000256" key="1">
    <source>
        <dbReference type="ARBA" id="ARBA00004496"/>
    </source>
</evidence>
<dbReference type="SFLD" id="SFLDG01065">
    <property type="entry name" value="anaerobic_coproporphyrinogen-I"/>
    <property type="match status" value="1"/>
</dbReference>
<organism evidence="17 18">
    <name type="scientific">Bacteroides sedimenti</name>
    <dbReference type="NCBI Taxonomy" id="2136147"/>
    <lineage>
        <taxon>Bacteria</taxon>
        <taxon>Pseudomonadati</taxon>
        <taxon>Bacteroidota</taxon>
        <taxon>Bacteroidia</taxon>
        <taxon>Bacteroidales</taxon>
        <taxon>Bacteroidaceae</taxon>
        <taxon>Bacteroides</taxon>
    </lineage>
</organism>
<dbReference type="Gene3D" id="3.80.30.20">
    <property type="entry name" value="tm_1862 like domain"/>
    <property type="match status" value="1"/>
</dbReference>
<evidence type="ECO:0000256" key="15">
    <source>
        <dbReference type="PIRNR" id="PIRNR000167"/>
    </source>
</evidence>
<evidence type="ECO:0000256" key="4">
    <source>
        <dbReference type="ARBA" id="ARBA00011245"/>
    </source>
</evidence>
<comment type="function">
    <text evidence="13">Involved in the heme biosynthesis. Catalyzes the anaerobic oxidative decarboxylation of propionate groups of rings A and B of coproporphyrinogen III to yield the vinyl groups in protoporphyrinogen IX.</text>
</comment>
<dbReference type="InterPro" id="IPR006638">
    <property type="entry name" value="Elp3/MiaA/NifB-like_rSAM"/>
</dbReference>
<evidence type="ECO:0000256" key="5">
    <source>
        <dbReference type="ARBA" id="ARBA00022485"/>
    </source>
</evidence>
<dbReference type="NCBIfam" id="TIGR00538">
    <property type="entry name" value="hemN"/>
    <property type="match status" value="1"/>
</dbReference>
<evidence type="ECO:0000256" key="3">
    <source>
        <dbReference type="ARBA" id="ARBA00005493"/>
    </source>
</evidence>
<evidence type="ECO:0000313" key="18">
    <source>
        <dbReference type="Proteomes" id="UP001496674"/>
    </source>
</evidence>
<evidence type="ECO:0000256" key="14">
    <source>
        <dbReference type="ARBA" id="ARBA00048321"/>
    </source>
</evidence>
<keyword evidence="5 15" id="KW-0004">4Fe-4S</keyword>
<keyword evidence="18" id="KW-1185">Reference proteome</keyword>
<dbReference type="InterPro" id="IPR058240">
    <property type="entry name" value="rSAM_sf"/>
</dbReference>
<keyword evidence="12 15" id="KW-0627">Porphyrin biosynthesis</keyword>
<dbReference type="EC" id="1.3.98.3" evidence="15"/>
<dbReference type="InterPro" id="IPR010723">
    <property type="entry name" value="HemN_C"/>
</dbReference>
<dbReference type="EMBL" id="AP028055">
    <property type="protein sequence ID" value="BEG99035.1"/>
    <property type="molecule type" value="Genomic_DNA"/>
</dbReference>
<sequence length="457" mass="51880">MNEHLIAKYNVPTPRYTSYPPANYFHDQFTNEEFEKAVIASNKTHPQNISFYIHIPFCRHLCHYCGCNSYPMAKDEVIAAYIDALKKEIGKVIPLLDKSRKISQIHYGGGSPSSIPLHYLKEINELLLSEFECTEDPEIAIECHPAYLNETNWMELIKAGFNRCSIGVQDFNEKVLKGVNRRPSLLEMETIFGLLRSHGVSINLDFIYGLPYQSVESFEKTILKAVSLKPDRLVTFSYAHVPWVNKAMTILEKNGLPSPQEKSGMYNAAKRILTEKGYQPIGLDHFVLPDDDLNKALLSGQLHRNFQGYCTRKTTGQVYAFGVTAISQLSMVYSQNTKSIPEYIQKMNNGVFAIIKGYTLNREEQIAKEVITTLMCNDRLNWKEISAHIGMDEAEIKNAISYDEEKLAEFAEDGIITYSPEEIDITPEGSLFVRNVAASFDPLMKKGDQSKRFSKPV</sequence>
<comment type="catalytic activity">
    <reaction evidence="14 15">
        <text>coproporphyrinogen III + 2 S-adenosyl-L-methionine = protoporphyrinogen IX + 2 5'-deoxyadenosine + 2 L-methionine + 2 CO2</text>
        <dbReference type="Rhea" id="RHEA:15425"/>
        <dbReference type="ChEBI" id="CHEBI:16526"/>
        <dbReference type="ChEBI" id="CHEBI:17319"/>
        <dbReference type="ChEBI" id="CHEBI:57307"/>
        <dbReference type="ChEBI" id="CHEBI:57309"/>
        <dbReference type="ChEBI" id="CHEBI:57844"/>
        <dbReference type="ChEBI" id="CHEBI:59789"/>
        <dbReference type="EC" id="1.3.98.3"/>
    </reaction>
</comment>
<evidence type="ECO:0000256" key="10">
    <source>
        <dbReference type="ARBA" id="ARBA00023004"/>
    </source>
</evidence>
<gene>
    <name evidence="17" type="ORF">BSYN_13000</name>
</gene>
<dbReference type="InterPro" id="IPR023404">
    <property type="entry name" value="rSAM_horseshoe"/>
</dbReference>
<keyword evidence="9 15" id="KW-0560">Oxidoreductase</keyword>
<comment type="cofactor">
    <cofactor evidence="15">
        <name>[4Fe-4S] cluster</name>
        <dbReference type="ChEBI" id="CHEBI:49883"/>
    </cofactor>
    <text evidence="15">Binds 1 [4Fe-4S] cluster. The cluster is coordinated with 3 cysteines and an exchangeable S-adenosyl-L-methionine.</text>
</comment>
<keyword evidence="7 15" id="KW-0949">S-adenosyl-L-methionine</keyword>
<comment type="subcellular location">
    <subcellularLocation>
        <location evidence="1 15">Cytoplasm</location>
    </subcellularLocation>
</comment>
<dbReference type="Pfam" id="PF06969">
    <property type="entry name" value="HemN_C"/>
    <property type="match status" value="1"/>
</dbReference>
<protein>
    <recommendedName>
        <fullName evidence="15">Coproporphyrinogen-III oxidase</fullName>
        <ecNumber evidence="15">1.3.98.3</ecNumber>
    </recommendedName>
</protein>
<keyword evidence="8 15" id="KW-0479">Metal-binding</keyword>
<reference evidence="17 18" key="1">
    <citation type="submission" date="2023-04" db="EMBL/GenBank/DDBJ databases">
        <title>Draft genome sequence of acteroides sedimenti strain YN3PY1.</title>
        <authorList>
            <person name="Yoshida N."/>
        </authorList>
    </citation>
    <scope>NUCLEOTIDE SEQUENCE [LARGE SCALE GENOMIC DNA]</scope>
    <source>
        <strain evidence="17 18">YN3PY1</strain>
    </source>
</reference>
<dbReference type="PANTHER" id="PTHR13932:SF6">
    <property type="entry name" value="OXYGEN-INDEPENDENT COPROPORPHYRINOGEN III OXIDASE"/>
    <property type="match status" value="1"/>
</dbReference>
<dbReference type="SMART" id="SM00729">
    <property type="entry name" value="Elp3"/>
    <property type="match status" value="1"/>
</dbReference>
<proteinExistence type="inferred from homology"/>
<comment type="similarity">
    <text evidence="3 15">Belongs to the anaerobic coproporphyrinogen-III oxidase family.</text>
</comment>
<dbReference type="Pfam" id="PF04055">
    <property type="entry name" value="Radical_SAM"/>
    <property type="match status" value="1"/>
</dbReference>
<dbReference type="InterPro" id="IPR034505">
    <property type="entry name" value="Coproporphyrinogen-III_oxidase"/>
</dbReference>
<evidence type="ECO:0000256" key="11">
    <source>
        <dbReference type="ARBA" id="ARBA00023014"/>
    </source>
</evidence>
<dbReference type="PANTHER" id="PTHR13932">
    <property type="entry name" value="COPROPORPHYRINIGEN III OXIDASE"/>
    <property type="match status" value="1"/>
</dbReference>
<evidence type="ECO:0000256" key="8">
    <source>
        <dbReference type="ARBA" id="ARBA00022723"/>
    </source>
</evidence>
<dbReference type="CDD" id="cd01335">
    <property type="entry name" value="Radical_SAM"/>
    <property type="match status" value="1"/>
</dbReference>
<evidence type="ECO:0000256" key="6">
    <source>
        <dbReference type="ARBA" id="ARBA00022490"/>
    </source>
</evidence>
<dbReference type="RefSeq" id="WP_353334240.1">
    <property type="nucleotide sequence ID" value="NZ_AP028055.1"/>
</dbReference>
<evidence type="ECO:0000256" key="7">
    <source>
        <dbReference type="ARBA" id="ARBA00022691"/>
    </source>
</evidence>
<dbReference type="Gene3D" id="1.10.10.920">
    <property type="match status" value="1"/>
</dbReference>
<comment type="pathway">
    <text evidence="2 15">Porphyrin-containing compound metabolism; protoporphyrin-IX biosynthesis; protoporphyrinogen-IX from coproporphyrinogen-III (AdoMet route): step 1/1.</text>
</comment>